<comment type="caution">
    <text evidence="5">The sequence shown here is derived from an EMBL/GenBank/DDBJ whole genome shotgun (WGS) entry which is preliminary data.</text>
</comment>
<dbReference type="GO" id="GO:0062129">
    <property type="term" value="C:chitin-based extracellular matrix"/>
    <property type="evidence" value="ECO:0007669"/>
    <property type="project" value="TreeGrafter"/>
</dbReference>
<keyword evidence="1 2" id="KW-0193">Cuticle</keyword>
<dbReference type="PANTHER" id="PTHR10380:SF206">
    <property type="entry name" value="GH27759P"/>
    <property type="match status" value="1"/>
</dbReference>
<dbReference type="EMBL" id="JARKIK010000076">
    <property type="protein sequence ID" value="KAK8727221.1"/>
    <property type="molecule type" value="Genomic_DNA"/>
</dbReference>
<dbReference type="InterPro" id="IPR050468">
    <property type="entry name" value="Cuticle_Struct_Prot"/>
</dbReference>
<dbReference type="Proteomes" id="UP001445076">
    <property type="component" value="Unassembled WGS sequence"/>
</dbReference>
<evidence type="ECO:0000256" key="1">
    <source>
        <dbReference type="ARBA" id="ARBA00022460"/>
    </source>
</evidence>
<feature type="compositionally biased region" description="Polar residues" evidence="3">
    <location>
        <begin position="255"/>
        <end position="278"/>
    </location>
</feature>
<organism evidence="5 6">
    <name type="scientific">Cherax quadricarinatus</name>
    <name type="common">Australian red claw crayfish</name>
    <dbReference type="NCBI Taxonomy" id="27406"/>
    <lineage>
        <taxon>Eukaryota</taxon>
        <taxon>Metazoa</taxon>
        <taxon>Ecdysozoa</taxon>
        <taxon>Arthropoda</taxon>
        <taxon>Crustacea</taxon>
        <taxon>Multicrustacea</taxon>
        <taxon>Malacostraca</taxon>
        <taxon>Eumalacostraca</taxon>
        <taxon>Eucarida</taxon>
        <taxon>Decapoda</taxon>
        <taxon>Pleocyemata</taxon>
        <taxon>Astacidea</taxon>
        <taxon>Parastacoidea</taxon>
        <taxon>Parastacidae</taxon>
        <taxon>Cherax</taxon>
    </lineage>
</organism>
<evidence type="ECO:0000256" key="4">
    <source>
        <dbReference type="SAM" id="SignalP"/>
    </source>
</evidence>
<name>A0AAW0WJI4_CHEQU</name>
<accession>A0AAW0WJI4</accession>
<dbReference type="PROSITE" id="PS00233">
    <property type="entry name" value="CHIT_BIND_RR_1"/>
    <property type="match status" value="1"/>
</dbReference>
<dbReference type="GO" id="GO:0008010">
    <property type="term" value="F:structural constituent of chitin-based larval cuticle"/>
    <property type="evidence" value="ECO:0007669"/>
    <property type="project" value="TreeGrafter"/>
</dbReference>
<dbReference type="PROSITE" id="PS51155">
    <property type="entry name" value="CHIT_BIND_RR_2"/>
    <property type="match status" value="1"/>
</dbReference>
<keyword evidence="6" id="KW-1185">Reference proteome</keyword>
<feature type="chain" id="PRO_5043923283" description="Cuticle protein 6" evidence="4">
    <location>
        <begin position="18"/>
        <end position="378"/>
    </location>
</feature>
<protein>
    <recommendedName>
        <fullName evidence="7">Cuticle protein 6</fullName>
    </recommendedName>
</protein>
<evidence type="ECO:0000313" key="5">
    <source>
        <dbReference type="EMBL" id="KAK8727221.1"/>
    </source>
</evidence>
<reference evidence="5 6" key="1">
    <citation type="journal article" date="2024" name="BMC Genomics">
        <title>Genome assembly of redclaw crayfish (Cherax quadricarinatus) provides insights into its immune adaptation and hypoxia tolerance.</title>
        <authorList>
            <person name="Liu Z."/>
            <person name="Zheng J."/>
            <person name="Li H."/>
            <person name="Fang K."/>
            <person name="Wang S."/>
            <person name="He J."/>
            <person name="Zhou D."/>
            <person name="Weng S."/>
            <person name="Chi M."/>
            <person name="Gu Z."/>
            <person name="He J."/>
            <person name="Li F."/>
            <person name="Wang M."/>
        </authorList>
    </citation>
    <scope>NUCLEOTIDE SEQUENCE [LARGE SCALE GENOMIC DNA]</scope>
    <source>
        <strain evidence="5">ZL_2023a</strain>
    </source>
</reference>
<evidence type="ECO:0008006" key="7">
    <source>
        <dbReference type="Google" id="ProtNLM"/>
    </source>
</evidence>
<dbReference type="InterPro" id="IPR000618">
    <property type="entry name" value="Insect_cuticle"/>
</dbReference>
<dbReference type="AlphaFoldDB" id="A0AAW0WJI4"/>
<gene>
    <name evidence="5" type="ORF">OTU49_009761</name>
</gene>
<evidence type="ECO:0000256" key="2">
    <source>
        <dbReference type="PROSITE-ProRule" id="PRU00497"/>
    </source>
</evidence>
<feature type="signal peptide" evidence="4">
    <location>
        <begin position="1"/>
        <end position="17"/>
    </location>
</feature>
<dbReference type="PANTHER" id="PTHR10380">
    <property type="entry name" value="CUTICLE PROTEIN"/>
    <property type="match status" value="1"/>
</dbReference>
<dbReference type="InterPro" id="IPR031311">
    <property type="entry name" value="CHIT_BIND_RR_consensus"/>
</dbReference>
<evidence type="ECO:0000313" key="6">
    <source>
        <dbReference type="Proteomes" id="UP001445076"/>
    </source>
</evidence>
<feature type="compositionally biased region" description="Polar residues" evidence="3">
    <location>
        <begin position="187"/>
        <end position="206"/>
    </location>
</feature>
<keyword evidence="4" id="KW-0732">Signal</keyword>
<proteinExistence type="predicted"/>
<sequence length="378" mass="41101">MHLLLLAVLGVVTSVGAYSMTPKQYHIQTDTGPDRYFRYQTYNGQYRKEKRLDDGTVIGTYGWVDANGLLRLYDYIADTKGYRVVRQKTMRVPKITEPPPVTLVTAAPSILRPTEPSISQLIDATKRPVIPAPTEIHSKRIPSPGVPGSEPTSRGPTASAPLLESTKKDPSADVPGSEPTWRDPTANVPSYESTRIDPSSIGSQGTRILPGRQPYVTSNTRTRTRGSTKWGGRQSASHAPSPQLRPFQRTKPKQDVNTNVRRQATGESTGVASYSPGTGEQRAGVASYSPGTGEQKAGVASYSPGTNDLPAEGKFTINYDLGNQFHFEKILPDGTKVGKHGYVDPLGILRVSYYTSGPAGHTQRQESGWIGSRDPYTS</sequence>
<evidence type="ECO:0000256" key="3">
    <source>
        <dbReference type="SAM" id="MobiDB-lite"/>
    </source>
</evidence>
<dbReference type="Pfam" id="PF00379">
    <property type="entry name" value="Chitin_bind_4"/>
    <property type="match status" value="1"/>
</dbReference>
<feature type="region of interest" description="Disordered" evidence="3">
    <location>
        <begin position="359"/>
        <end position="378"/>
    </location>
</feature>
<feature type="region of interest" description="Disordered" evidence="3">
    <location>
        <begin position="131"/>
        <end position="301"/>
    </location>
</feature>